<dbReference type="AlphaFoldDB" id="A0A1H5ZTN3"/>
<evidence type="ECO:0000313" key="3">
    <source>
        <dbReference type="Proteomes" id="UP000236740"/>
    </source>
</evidence>
<accession>A0A1H5ZTN3</accession>
<dbReference type="Proteomes" id="UP000296733">
    <property type="component" value="Chromosome"/>
</dbReference>
<evidence type="ECO:0000313" key="4">
    <source>
        <dbReference type="Proteomes" id="UP000296733"/>
    </source>
</evidence>
<keyword evidence="3" id="KW-1185">Reference proteome</keyword>
<name>A0A1H5ZTN3_9EURY</name>
<dbReference type="KEGG" id="hlm:DV707_09965"/>
<dbReference type="Proteomes" id="UP000236740">
    <property type="component" value="Unassembled WGS sequence"/>
</dbReference>
<protein>
    <submittedName>
        <fullName evidence="2">Uncharacterized protein</fullName>
    </submittedName>
</protein>
<dbReference type="OrthoDB" id="324637at2157"/>
<evidence type="ECO:0000313" key="1">
    <source>
        <dbReference type="EMBL" id="QCC47959.1"/>
    </source>
</evidence>
<dbReference type="EMBL" id="CP031311">
    <property type="protein sequence ID" value="QCC47959.1"/>
    <property type="molecule type" value="Genomic_DNA"/>
</dbReference>
<reference evidence="2 3" key="1">
    <citation type="submission" date="2016-10" db="EMBL/GenBank/DDBJ databases">
        <authorList>
            <person name="de Groot N.N."/>
        </authorList>
    </citation>
    <scope>NUCLEOTIDE SEQUENCE [LARGE SCALE GENOMIC DNA]</scope>
    <source>
        <strain evidence="2 3">CGMCC 1.10331</strain>
    </source>
</reference>
<proteinExistence type="predicted"/>
<dbReference type="GeneID" id="39858417"/>
<gene>
    <name evidence="1" type="ORF">DV707_09965</name>
    <name evidence="2" type="ORF">SAMN04488133_2161</name>
</gene>
<dbReference type="RefSeq" id="WP_103991841.1">
    <property type="nucleotide sequence ID" value="NZ_CP031311.1"/>
</dbReference>
<reference evidence="1 4" key="2">
    <citation type="journal article" date="2019" name="Nat. Commun.">
        <title>A new type of DNA phosphorothioation-based antiviral system in archaea.</title>
        <authorList>
            <person name="Xiong L."/>
            <person name="Liu S."/>
            <person name="Chen S."/>
            <person name="Xiao Y."/>
            <person name="Zhu B."/>
            <person name="Gao Y."/>
            <person name="Zhang Y."/>
            <person name="Chen B."/>
            <person name="Luo J."/>
            <person name="Deng Z."/>
            <person name="Chen X."/>
            <person name="Wang L."/>
            <person name="Chen S."/>
        </authorList>
    </citation>
    <scope>NUCLEOTIDE SEQUENCE [LARGE SCALE GENOMIC DNA]</scope>
    <source>
        <strain evidence="1 4">CGMCC 1.10331</strain>
    </source>
</reference>
<sequence>METSTTAPDPTPERTDVIPESYAVHVGADRIDVWQYRITISEPDGAWHFVETLDRGNDPKLSMDQASPMPPTASGYWIYSRTYDCELDCE</sequence>
<dbReference type="EMBL" id="FNVN01000002">
    <property type="protein sequence ID" value="SEG39334.1"/>
    <property type="molecule type" value="Genomic_DNA"/>
</dbReference>
<evidence type="ECO:0000313" key="2">
    <source>
        <dbReference type="EMBL" id="SEG39334.1"/>
    </source>
</evidence>
<organism evidence="2 3">
    <name type="scientific">Halobellus limi</name>
    <dbReference type="NCBI Taxonomy" id="699433"/>
    <lineage>
        <taxon>Archaea</taxon>
        <taxon>Methanobacteriati</taxon>
        <taxon>Methanobacteriota</taxon>
        <taxon>Stenosarchaea group</taxon>
        <taxon>Halobacteria</taxon>
        <taxon>Halobacteriales</taxon>
        <taxon>Haloferacaceae</taxon>
        <taxon>Halobellus</taxon>
    </lineage>
</organism>